<dbReference type="InterPro" id="IPR050266">
    <property type="entry name" value="AB_hydrolase_sf"/>
</dbReference>
<protein>
    <submittedName>
        <fullName evidence="2">Aminoacrylate hydrolase</fullName>
        <ecNumber evidence="2">3.5.1.-</ecNumber>
    </submittedName>
</protein>
<evidence type="ECO:0000259" key="1">
    <source>
        <dbReference type="Pfam" id="PF12697"/>
    </source>
</evidence>
<reference evidence="2 3" key="1">
    <citation type="submission" date="2020-08" db="EMBL/GenBank/DDBJ databases">
        <title>Genomic Encyclopedia of Type Strains, Phase IV (KMG-IV): sequencing the most valuable type-strain genomes for metagenomic binning, comparative biology and taxonomic classification.</title>
        <authorList>
            <person name="Goeker M."/>
        </authorList>
    </citation>
    <scope>NUCLEOTIDE SEQUENCE [LARGE SCALE GENOMIC DNA]</scope>
    <source>
        <strain evidence="2 3">DSM 102234</strain>
    </source>
</reference>
<sequence>MPIFNHDGISQHYEVSGDGPPLLLIAGMMSDSASWAPLVPLLEPDFTVIRPDNRTTGQTTPWDAPASVDIFAADCAALLTHLGLGPAHVLGHSLGGMIALRLACGFPDQVKTLSLAAAAPLRLERNVALFKALSAIRESNAAPDAWLNALFPWLFSPAIYEVEGMVAQAAAASLAYPYAQTAQAMGHQIAALDGYTPDPLSTLRCPAQAILAADDLILPATLAAPTLGDLPVHLIEGAGHSVHWDAPDAVADHLCNFIAQHEEAQP</sequence>
<proteinExistence type="predicted"/>
<dbReference type="EMBL" id="JACIEI010000001">
    <property type="protein sequence ID" value="MBB3992434.1"/>
    <property type="molecule type" value="Genomic_DNA"/>
</dbReference>
<dbReference type="GO" id="GO:0016787">
    <property type="term" value="F:hydrolase activity"/>
    <property type="evidence" value="ECO:0007669"/>
    <property type="project" value="UniProtKB-KW"/>
</dbReference>
<dbReference type="InterPro" id="IPR000073">
    <property type="entry name" value="AB_hydrolase_1"/>
</dbReference>
<dbReference type="EC" id="3.5.1.-" evidence="2"/>
<dbReference type="Pfam" id="PF12697">
    <property type="entry name" value="Abhydrolase_6"/>
    <property type="match status" value="1"/>
</dbReference>
<gene>
    <name evidence="2" type="ORF">GGR95_000053</name>
</gene>
<dbReference type="SUPFAM" id="SSF53474">
    <property type="entry name" value="alpha/beta-Hydrolases"/>
    <property type="match status" value="1"/>
</dbReference>
<accession>A0A7W6H099</accession>
<comment type="caution">
    <text evidence="2">The sequence shown here is derived from an EMBL/GenBank/DDBJ whole genome shotgun (WGS) entry which is preliminary data.</text>
</comment>
<keyword evidence="2" id="KW-0378">Hydrolase</keyword>
<dbReference type="AlphaFoldDB" id="A0A7W6H099"/>
<dbReference type="InterPro" id="IPR029058">
    <property type="entry name" value="AB_hydrolase_fold"/>
</dbReference>
<dbReference type="Proteomes" id="UP000530268">
    <property type="component" value="Unassembled WGS sequence"/>
</dbReference>
<keyword evidence="3" id="KW-1185">Reference proteome</keyword>
<organism evidence="2 3">
    <name type="scientific">Sulfitobacter undariae</name>
    <dbReference type="NCBI Taxonomy" id="1563671"/>
    <lineage>
        <taxon>Bacteria</taxon>
        <taxon>Pseudomonadati</taxon>
        <taxon>Pseudomonadota</taxon>
        <taxon>Alphaproteobacteria</taxon>
        <taxon>Rhodobacterales</taxon>
        <taxon>Roseobacteraceae</taxon>
        <taxon>Sulfitobacter</taxon>
    </lineage>
</organism>
<dbReference type="Gene3D" id="3.40.50.1820">
    <property type="entry name" value="alpha/beta hydrolase"/>
    <property type="match status" value="1"/>
</dbReference>
<name>A0A7W6H099_9RHOB</name>
<dbReference type="RefSeq" id="WP_184561597.1">
    <property type="nucleotide sequence ID" value="NZ_JACIEI010000001.1"/>
</dbReference>
<dbReference type="PANTHER" id="PTHR43798">
    <property type="entry name" value="MONOACYLGLYCEROL LIPASE"/>
    <property type="match status" value="1"/>
</dbReference>
<feature type="domain" description="AB hydrolase-1" evidence="1">
    <location>
        <begin position="22"/>
        <end position="252"/>
    </location>
</feature>
<evidence type="ECO:0000313" key="3">
    <source>
        <dbReference type="Proteomes" id="UP000530268"/>
    </source>
</evidence>
<evidence type="ECO:0000313" key="2">
    <source>
        <dbReference type="EMBL" id="MBB3992434.1"/>
    </source>
</evidence>